<evidence type="ECO:0000256" key="2">
    <source>
        <dbReference type="ARBA" id="ARBA00007121"/>
    </source>
</evidence>
<dbReference type="EMBL" id="ACCJ01000435">
    <property type="protein sequence ID" value="EEG52701.1"/>
    <property type="molecule type" value="Genomic_DNA"/>
</dbReference>
<comment type="similarity">
    <text evidence="2">In the N-terminal section; belongs to the zinc metallo-hydrolase group 3 family.</text>
</comment>
<dbReference type="SUPFAM" id="SSF56281">
    <property type="entry name" value="Metallo-hydrolase/oxidoreductase"/>
    <property type="match status" value="1"/>
</dbReference>
<dbReference type="GO" id="GO:0010181">
    <property type="term" value="F:FMN binding"/>
    <property type="evidence" value="ECO:0007669"/>
    <property type="project" value="InterPro"/>
</dbReference>
<keyword evidence="7" id="KW-1185">Reference proteome</keyword>
<keyword evidence="4" id="KW-0249">Electron transport</keyword>
<dbReference type="InterPro" id="IPR016440">
    <property type="entry name" value="Rubredoxin-O_OxRdtase"/>
</dbReference>
<evidence type="ECO:0000256" key="4">
    <source>
        <dbReference type="ARBA" id="ARBA00022982"/>
    </source>
</evidence>
<dbReference type="PROSITE" id="PS50902">
    <property type="entry name" value="FLAVODOXIN_LIKE"/>
    <property type="match status" value="1"/>
</dbReference>
<dbReference type="Proteomes" id="UP000004756">
    <property type="component" value="Unassembled WGS sequence"/>
</dbReference>
<dbReference type="Gene3D" id="3.40.50.360">
    <property type="match status" value="1"/>
</dbReference>
<comment type="cofactor">
    <cofactor evidence="1">
        <name>Fe cation</name>
        <dbReference type="ChEBI" id="CHEBI:24875"/>
    </cofactor>
</comment>
<comment type="caution">
    <text evidence="6">The sequence shown here is derived from an EMBL/GenBank/DDBJ whole genome shotgun (WGS) entry which is preliminary data.</text>
</comment>
<evidence type="ECO:0000259" key="5">
    <source>
        <dbReference type="PROSITE" id="PS50902"/>
    </source>
</evidence>
<dbReference type="InterPro" id="IPR008254">
    <property type="entry name" value="Flavodoxin/NO_synth"/>
</dbReference>
<dbReference type="PANTHER" id="PTHR32145">
    <property type="entry name" value="DIFLAVIN FLAVOPROTEIN A 2-RELATED"/>
    <property type="match status" value="1"/>
</dbReference>
<feature type="domain" description="Flavodoxin-like" evidence="5">
    <location>
        <begin position="288"/>
        <end position="428"/>
    </location>
</feature>
<dbReference type="GO" id="GO:0009055">
    <property type="term" value="F:electron transfer activity"/>
    <property type="evidence" value="ECO:0007669"/>
    <property type="project" value="InterPro"/>
</dbReference>
<dbReference type="PIRSF" id="PIRSF005243">
    <property type="entry name" value="ROO"/>
    <property type="match status" value="1"/>
</dbReference>
<protein>
    <submittedName>
        <fullName evidence="6">Metallo-beta-lactamase domain protein</fullName>
    </submittedName>
</protein>
<proteinExistence type="inferred from homology"/>
<evidence type="ECO:0000256" key="3">
    <source>
        <dbReference type="ARBA" id="ARBA00022448"/>
    </source>
</evidence>
<dbReference type="GO" id="GO:0016651">
    <property type="term" value="F:oxidoreductase activity, acting on NAD(P)H"/>
    <property type="evidence" value="ECO:0007669"/>
    <property type="project" value="UniProtKB-ARBA"/>
</dbReference>
<dbReference type="InterPro" id="IPR036866">
    <property type="entry name" value="RibonucZ/Hydroxyglut_hydro"/>
</dbReference>
<dbReference type="InterPro" id="IPR029039">
    <property type="entry name" value="Flavoprotein-like_sf"/>
</dbReference>
<reference evidence="6 7" key="1">
    <citation type="submission" date="2009-02" db="EMBL/GenBank/DDBJ databases">
        <title>Draft genome sequence of Clostridium asparagiforme (DSM 15981).</title>
        <authorList>
            <person name="Sudarsanam P."/>
            <person name="Ley R."/>
            <person name="Guruge J."/>
            <person name="Turnbaugh P.J."/>
            <person name="Mahowald M."/>
            <person name="Liep D."/>
            <person name="Gordon J."/>
        </authorList>
    </citation>
    <scope>NUCLEOTIDE SEQUENCE [LARGE SCALE GENOMIC DNA]</scope>
    <source>
        <strain evidence="6 7">DSM 15981</strain>
    </source>
</reference>
<dbReference type="SMART" id="SM00849">
    <property type="entry name" value="Lactamase_B"/>
    <property type="match status" value="1"/>
</dbReference>
<accession>C0D7J6</accession>
<sequence>MDGRQPNTPFPRQTTSPIRRNFKINIGKDKCTMYCTRKITDSITWVGGNDRRLALFENLFPIPRGVSYNSYLIMDEKTVLVDTADASITRQFLENITHTLSGRGLDYLIVNHMEPDHCANIEELLLRYPDLKIVGNSKTLSMIGQFYDLNAGERSIVVKENDTLPLGQHTLRFYFAPMVHWPEVMMTYEESEQLLFSADAFGTFGALNGNLFNDEVNFERDWLPDARRYYSNIVGKYGAQVQSALKKVAGLPIRMICPLHGLVWRSDIDVLLDKYAHWSQYQPEERAVALFYGSMYGDTENAVNVLAAGLAEAGVKNIAVYDISSTHVSVLISEIFRCSHLVLAAPTYNGGVYPAMQSLLHDMKALNVQNRTVALIENGSWASTCAKQMRAALEEMKQMQILDATVTLKSTLKEDSAAALELLKESILTSLEQ</sequence>
<name>C0D7J6_9FIRM</name>
<dbReference type="SUPFAM" id="SSF52218">
    <property type="entry name" value="Flavoproteins"/>
    <property type="match status" value="1"/>
</dbReference>
<evidence type="ECO:0000256" key="1">
    <source>
        <dbReference type="ARBA" id="ARBA00001962"/>
    </source>
</evidence>
<dbReference type="InterPro" id="IPR051285">
    <property type="entry name" value="NADH_oxidoreductase_modular"/>
</dbReference>
<dbReference type="InterPro" id="IPR001279">
    <property type="entry name" value="Metallo-B-lactamas"/>
</dbReference>
<gene>
    <name evidence="6" type="ORF">CLOSTASPAR_05243</name>
</gene>
<dbReference type="Gene3D" id="3.60.15.10">
    <property type="entry name" value="Ribonuclease Z/Hydroxyacylglutathione hydrolase-like"/>
    <property type="match status" value="1"/>
</dbReference>
<organism evidence="6 7">
    <name type="scientific">[Clostridium] asparagiforme DSM 15981</name>
    <dbReference type="NCBI Taxonomy" id="518636"/>
    <lineage>
        <taxon>Bacteria</taxon>
        <taxon>Bacillati</taxon>
        <taxon>Bacillota</taxon>
        <taxon>Clostridia</taxon>
        <taxon>Lachnospirales</taxon>
        <taxon>Lachnospiraceae</taxon>
        <taxon>Enterocloster</taxon>
    </lineage>
</organism>
<dbReference type="PANTHER" id="PTHR32145:SF20">
    <property type="entry name" value="FLAVOPROTEIN"/>
    <property type="match status" value="1"/>
</dbReference>
<dbReference type="Pfam" id="PF19583">
    <property type="entry name" value="ODP"/>
    <property type="match status" value="1"/>
</dbReference>
<dbReference type="AlphaFoldDB" id="C0D7J6"/>
<keyword evidence="3" id="KW-0813">Transport</keyword>
<evidence type="ECO:0000313" key="6">
    <source>
        <dbReference type="EMBL" id="EEG52701.1"/>
    </source>
</evidence>
<dbReference type="CDD" id="cd07709">
    <property type="entry name" value="flavodiiron_proteins_MBL-fold"/>
    <property type="match status" value="1"/>
</dbReference>
<dbReference type="InterPro" id="IPR045761">
    <property type="entry name" value="ODP_dom"/>
</dbReference>
<evidence type="ECO:0000313" key="7">
    <source>
        <dbReference type="Proteomes" id="UP000004756"/>
    </source>
</evidence>
<dbReference type="HOGENOM" id="CLU_017490_1_0_9"/>
<dbReference type="GO" id="GO:0046872">
    <property type="term" value="F:metal ion binding"/>
    <property type="evidence" value="ECO:0007669"/>
    <property type="project" value="InterPro"/>
</dbReference>